<evidence type="ECO:0000256" key="7">
    <source>
        <dbReference type="ARBA" id="ARBA00022989"/>
    </source>
</evidence>
<keyword evidence="12" id="KW-1185">Reference proteome</keyword>
<dbReference type="EMBL" id="BNAI01000001">
    <property type="protein sequence ID" value="GHF11001.1"/>
    <property type="molecule type" value="Genomic_DNA"/>
</dbReference>
<dbReference type="Proteomes" id="UP000617531">
    <property type="component" value="Unassembled WGS sequence"/>
</dbReference>
<dbReference type="Pfam" id="PF00528">
    <property type="entry name" value="BPD_transp_1"/>
    <property type="match status" value="1"/>
</dbReference>
<dbReference type="InterPro" id="IPR043429">
    <property type="entry name" value="ArtM/GltK/GlnP/TcyL/YhdX-like"/>
</dbReference>
<keyword evidence="8 9" id="KW-0472">Membrane</keyword>
<evidence type="ECO:0000256" key="5">
    <source>
        <dbReference type="ARBA" id="ARBA00022692"/>
    </source>
</evidence>
<feature type="transmembrane region" description="Helical" evidence="9">
    <location>
        <begin position="182"/>
        <end position="205"/>
    </location>
</feature>
<evidence type="ECO:0000313" key="12">
    <source>
        <dbReference type="Proteomes" id="UP000617531"/>
    </source>
</evidence>
<dbReference type="InterPro" id="IPR000515">
    <property type="entry name" value="MetI-like"/>
</dbReference>
<keyword evidence="6" id="KW-0029">Amino-acid transport</keyword>
<keyword evidence="4" id="KW-1003">Cell membrane</keyword>
<evidence type="ECO:0000256" key="2">
    <source>
        <dbReference type="ARBA" id="ARBA00010072"/>
    </source>
</evidence>
<proteinExistence type="inferred from homology"/>
<reference evidence="11" key="2">
    <citation type="submission" date="2020-09" db="EMBL/GenBank/DDBJ databases">
        <authorList>
            <person name="Sun Q."/>
            <person name="Zhou Y."/>
        </authorList>
    </citation>
    <scope>NUCLEOTIDE SEQUENCE</scope>
    <source>
        <strain evidence="11">CGMCC 1.16548</strain>
    </source>
</reference>
<evidence type="ECO:0000259" key="10">
    <source>
        <dbReference type="PROSITE" id="PS50928"/>
    </source>
</evidence>
<dbReference type="PANTHER" id="PTHR30614:SF37">
    <property type="entry name" value="AMINO-ACID ABC TRANSPORTER PERMEASE PROTEIN YHDX-RELATED"/>
    <property type="match status" value="1"/>
</dbReference>
<protein>
    <submittedName>
        <fullName evidence="11">Amino acid ABC transporter permease</fullName>
    </submittedName>
</protein>
<dbReference type="SUPFAM" id="SSF161098">
    <property type="entry name" value="MetI-like"/>
    <property type="match status" value="1"/>
</dbReference>
<dbReference type="GO" id="GO:0022857">
    <property type="term" value="F:transmembrane transporter activity"/>
    <property type="evidence" value="ECO:0007669"/>
    <property type="project" value="InterPro"/>
</dbReference>
<comment type="caution">
    <text evidence="11">The sequence shown here is derived from an EMBL/GenBank/DDBJ whole genome shotgun (WGS) entry which is preliminary data.</text>
</comment>
<keyword evidence="7 9" id="KW-1133">Transmembrane helix</keyword>
<feature type="transmembrane region" description="Helical" evidence="9">
    <location>
        <begin position="83"/>
        <end position="100"/>
    </location>
</feature>
<comment type="similarity">
    <text evidence="2">Belongs to the binding-protein-dependent transport system permease family. HisMQ subfamily.</text>
</comment>
<dbReference type="PANTHER" id="PTHR30614">
    <property type="entry name" value="MEMBRANE COMPONENT OF AMINO ACID ABC TRANSPORTER"/>
    <property type="match status" value="1"/>
</dbReference>
<evidence type="ECO:0000256" key="8">
    <source>
        <dbReference type="ARBA" id="ARBA00023136"/>
    </source>
</evidence>
<dbReference type="GO" id="GO:0006865">
    <property type="term" value="P:amino acid transport"/>
    <property type="evidence" value="ECO:0007669"/>
    <property type="project" value="UniProtKB-KW"/>
</dbReference>
<name>A0A8J3LZR8_9MICO</name>
<keyword evidence="3 9" id="KW-0813">Transport</keyword>
<dbReference type="InterPro" id="IPR035906">
    <property type="entry name" value="MetI-like_sf"/>
</dbReference>
<evidence type="ECO:0000256" key="4">
    <source>
        <dbReference type="ARBA" id="ARBA00022475"/>
    </source>
</evidence>
<gene>
    <name evidence="11" type="ORF">GCM10011600_10200</name>
</gene>
<dbReference type="Gene3D" id="1.10.3720.10">
    <property type="entry name" value="MetI-like"/>
    <property type="match status" value="1"/>
</dbReference>
<feature type="domain" description="ABC transmembrane type-1" evidence="10">
    <location>
        <begin position="15"/>
        <end position="204"/>
    </location>
</feature>
<evidence type="ECO:0000256" key="6">
    <source>
        <dbReference type="ARBA" id="ARBA00022970"/>
    </source>
</evidence>
<dbReference type="GO" id="GO:0043190">
    <property type="term" value="C:ATP-binding cassette (ABC) transporter complex"/>
    <property type="evidence" value="ECO:0007669"/>
    <property type="project" value="InterPro"/>
</dbReference>
<dbReference type="AlphaFoldDB" id="A0A8J3LZR8"/>
<dbReference type="NCBIfam" id="TIGR01726">
    <property type="entry name" value="HEQRo_perm_3TM"/>
    <property type="match status" value="1"/>
</dbReference>
<accession>A0A8J3LZR8</accession>
<evidence type="ECO:0000256" key="9">
    <source>
        <dbReference type="RuleBase" id="RU363032"/>
    </source>
</evidence>
<feature type="transmembrane region" description="Helical" evidence="9">
    <location>
        <begin position="60"/>
        <end position="77"/>
    </location>
</feature>
<comment type="subcellular location">
    <subcellularLocation>
        <location evidence="1 9">Cell membrane</location>
        <topology evidence="1 9">Multi-pass membrane protein</topology>
    </subcellularLocation>
</comment>
<evidence type="ECO:0000256" key="3">
    <source>
        <dbReference type="ARBA" id="ARBA00022448"/>
    </source>
</evidence>
<reference evidence="11" key="1">
    <citation type="journal article" date="2014" name="Int. J. Syst. Evol. Microbiol.">
        <title>Complete genome sequence of Corynebacterium casei LMG S-19264T (=DSM 44701T), isolated from a smear-ripened cheese.</title>
        <authorList>
            <consortium name="US DOE Joint Genome Institute (JGI-PGF)"/>
            <person name="Walter F."/>
            <person name="Albersmeier A."/>
            <person name="Kalinowski J."/>
            <person name="Ruckert C."/>
        </authorList>
    </citation>
    <scope>NUCLEOTIDE SEQUENCE</scope>
    <source>
        <strain evidence="11">CGMCC 1.16548</strain>
    </source>
</reference>
<dbReference type="RefSeq" id="WP_191282284.1">
    <property type="nucleotide sequence ID" value="NZ_BNAI01000001.1"/>
</dbReference>
<sequence>MDAVIEQFPRLLEGFAKTLALLGIAGAGALVFGTLVAGFRVSPIGPLRIFAATFTELFRNIPLTLILFGFATLGPYLGARGGYFVLAAIGLTLYTTPFIAEAIRSGINGIPVGQAEAGRSIGLGFGQVLGHVILPQAVRMVIPPIINVLIAPTKNTSVAGGFFVVELFASSRNAINARGDEVIAILLAVAAFYLLVTVTLGIIAGQVEKRVAVAR</sequence>
<feature type="transmembrane region" description="Helical" evidence="9">
    <location>
        <begin position="20"/>
        <end position="39"/>
    </location>
</feature>
<dbReference type="PROSITE" id="PS50928">
    <property type="entry name" value="ABC_TM1"/>
    <property type="match status" value="1"/>
</dbReference>
<dbReference type="CDD" id="cd06261">
    <property type="entry name" value="TM_PBP2"/>
    <property type="match status" value="1"/>
</dbReference>
<evidence type="ECO:0000256" key="1">
    <source>
        <dbReference type="ARBA" id="ARBA00004651"/>
    </source>
</evidence>
<dbReference type="InterPro" id="IPR010065">
    <property type="entry name" value="AA_ABC_transptr_permease_3TM"/>
</dbReference>
<evidence type="ECO:0000313" key="11">
    <source>
        <dbReference type="EMBL" id="GHF11001.1"/>
    </source>
</evidence>
<keyword evidence="5 9" id="KW-0812">Transmembrane</keyword>
<organism evidence="11 12">
    <name type="scientific">Pseudolysinimonas yzui</name>
    <dbReference type="NCBI Taxonomy" id="2708254"/>
    <lineage>
        <taxon>Bacteria</taxon>
        <taxon>Bacillati</taxon>
        <taxon>Actinomycetota</taxon>
        <taxon>Actinomycetes</taxon>
        <taxon>Micrococcales</taxon>
        <taxon>Microbacteriaceae</taxon>
        <taxon>Pseudolysinimonas</taxon>
    </lineage>
</organism>